<feature type="DNA-binding region" description="Fork-head" evidence="7">
    <location>
        <begin position="13"/>
        <end position="107"/>
    </location>
</feature>
<keyword evidence="4" id="KW-0804">Transcription</keyword>
<dbReference type="GO" id="GO:0000981">
    <property type="term" value="F:DNA-binding transcription factor activity, RNA polymerase II-specific"/>
    <property type="evidence" value="ECO:0007669"/>
    <property type="project" value="TreeGrafter"/>
</dbReference>
<evidence type="ECO:0000313" key="10">
    <source>
        <dbReference type="EMBL" id="ERL86550.1"/>
    </source>
</evidence>
<evidence type="ECO:0000313" key="11">
    <source>
        <dbReference type="EnsemblMetazoa" id="XP_019754146.1"/>
    </source>
</evidence>
<keyword evidence="2" id="KW-0805">Transcription regulation</keyword>
<evidence type="ECO:0000256" key="5">
    <source>
        <dbReference type="ARBA" id="ARBA00023242"/>
    </source>
</evidence>
<dbReference type="GO" id="GO:0030154">
    <property type="term" value="P:cell differentiation"/>
    <property type="evidence" value="ECO:0007669"/>
    <property type="project" value="TreeGrafter"/>
</dbReference>
<evidence type="ECO:0000256" key="6">
    <source>
        <dbReference type="ARBA" id="ARBA00060234"/>
    </source>
</evidence>
<dbReference type="PROSITE" id="PS50039">
    <property type="entry name" value="FORK_HEAD_3"/>
    <property type="match status" value="1"/>
</dbReference>
<dbReference type="PANTHER" id="PTHR11829">
    <property type="entry name" value="FORKHEAD BOX PROTEIN"/>
    <property type="match status" value="1"/>
</dbReference>
<feature type="non-terminal residue" evidence="9">
    <location>
        <position position="1"/>
    </location>
</feature>
<dbReference type="InterPro" id="IPR001766">
    <property type="entry name" value="Fork_head_dom"/>
</dbReference>
<protein>
    <recommendedName>
        <fullName evidence="8">Fork-head domain-containing protein</fullName>
    </recommendedName>
</protein>
<dbReference type="PROSITE" id="PS00657">
    <property type="entry name" value="FORK_HEAD_1"/>
    <property type="match status" value="1"/>
</dbReference>
<dbReference type="FunFam" id="1.10.10.10:FF:000082">
    <property type="entry name" value="forkhead box protein B2"/>
    <property type="match status" value="1"/>
</dbReference>
<feature type="domain" description="Fork-head" evidence="8">
    <location>
        <begin position="13"/>
        <end position="107"/>
    </location>
</feature>
<dbReference type="GO" id="GO:0005634">
    <property type="term" value="C:nucleus"/>
    <property type="evidence" value="ECO:0007669"/>
    <property type="project" value="UniProtKB-SubCell"/>
</dbReference>
<evidence type="ECO:0000256" key="3">
    <source>
        <dbReference type="ARBA" id="ARBA00023125"/>
    </source>
</evidence>
<evidence type="ECO:0000313" key="12">
    <source>
        <dbReference type="Proteomes" id="UP000019118"/>
    </source>
</evidence>
<dbReference type="InterPro" id="IPR030456">
    <property type="entry name" value="TF_fork_head_CS_2"/>
</dbReference>
<comment type="function">
    <text evidence="6">Involved in development during embryogenesis.</text>
</comment>
<dbReference type="EnsemblMetazoa" id="XM_019898587.1">
    <property type="protein sequence ID" value="XP_019754146.1"/>
    <property type="gene ID" value="LOC109533301"/>
</dbReference>
<name>N6UJA5_DENPD</name>
<dbReference type="Proteomes" id="UP000030742">
    <property type="component" value="Unassembled WGS sequence"/>
</dbReference>
<dbReference type="HOGENOM" id="CLU_040357_6_2_1"/>
<dbReference type="GO" id="GO:0009653">
    <property type="term" value="P:anatomical structure morphogenesis"/>
    <property type="evidence" value="ECO:0007669"/>
    <property type="project" value="TreeGrafter"/>
</dbReference>
<dbReference type="GO" id="GO:0000978">
    <property type="term" value="F:RNA polymerase II cis-regulatory region sequence-specific DNA binding"/>
    <property type="evidence" value="ECO:0007669"/>
    <property type="project" value="TreeGrafter"/>
</dbReference>
<dbReference type="OrthoDB" id="5954824at2759"/>
<comment type="subcellular location">
    <subcellularLocation>
        <location evidence="1 7">Nucleus</location>
    </subcellularLocation>
</comment>
<dbReference type="SMART" id="SM00339">
    <property type="entry name" value="FH"/>
    <property type="match status" value="1"/>
</dbReference>
<dbReference type="InterPro" id="IPR018122">
    <property type="entry name" value="TF_fork_head_CS_1"/>
</dbReference>
<dbReference type="Proteomes" id="UP000019118">
    <property type="component" value="Unassembled WGS sequence"/>
</dbReference>
<dbReference type="KEGG" id="dpa:109533301"/>
<dbReference type="PROSITE" id="PS00658">
    <property type="entry name" value="FORK_HEAD_2"/>
    <property type="match status" value="1"/>
</dbReference>
<accession>N6UJA5</accession>
<dbReference type="InterPro" id="IPR036390">
    <property type="entry name" value="WH_DNA-bd_sf"/>
</dbReference>
<dbReference type="OMA" id="PCYQKTP"/>
<dbReference type="AlphaFoldDB" id="N6UJA5"/>
<reference evidence="12 13" key="1">
    <citation type="journal article" date="2013" name="Genome Biol.">
        <title>Draft genome of the mountain pine beetle, Dendroctonus ponderosae Hopkins, a major forest pest.</title>
        <authorList>
            <person name="Keeling C.I."/>
            <person name="Yuen M.M."/>
            <person name="Liao N.Y."/>
            <person name="Docking T.R."/>
            <person name="Chan S.K."/>
            <person name="Taylor G.A."/>
            <person name="Palmquist D.L."/>
            <person name="Jackman S.D."/>
            <person name="Nguyen A."/>
            <person name="Li M."/>
            <person name="Henderson H."/>
            <person name="Janes J.K."/>
            <person name="Zhao Y."/>
            <person name="Pandoh P."/>
            <person name="Moore R."/>
            <person name="Sperling F.A."/>
            <person name="Huber D.P."/>
            <person name="Birol I."/>
            <person name="Jones S.J."/>
            <person name="Bohlmann J."/>
        </authorList>
    </citation>
    <scope>NUCLEOTIDE SEQUENCE</scope>
</reference>
<evidence type="ECO:0000259" key="8">
    <source>
        <dbReference type="PROSITE" id="PS50039"/>
    </source>
</evidence>
<dbReference type="STRING" id="77166.N6UJA5"/>
<dbReference type="PANTHER" id="PTHR11829:SF377">
    <property type="entry name" value="FORK HEAD DOMAIN-CONTAINING PROTEIN FD4-RELATED"/>
    <property type="match status" value="1"/>
</dbReference>
<dbReference type="Pfam" id="PF00250">
    <property type="entry name" value="Forkhead"/>
    <property type="match status" value="1"/>
</dbReference>
<keyword evidence="5 7" id="KW-0539">Nucleus</keyword>
<dbReference type="EMBL" id="KB631825">
    <property type="protein sequence ID" value="ERL86550.1"/>
    <property type="molecule type" value="Genomic_DNA"/>
</dbReference>
<dbReference type="Gene3D" id="1.10.10.10">
    <property type="entry name" value="Winged helix-like DNA-binding domain superfamily/Winged helix DNA-binding domain"/>
    <property type="match status" value="1"/>
</dbReference>
<evidence type="ECO:0000313" key="13">
    <source>
        <dbReference type="Proteomes" id="UP000030742"/>
    </source>
</evidence>
<dbReference type="InterPro" id="IPR050211">
    <property type="entry name" value="FOX_domain-containing"/>
</dbReference>
<evidence type="ECO:0000256" key="7">
    <source>
        <dbReference type="PROSITE-ProRule" id="PRU00089"/>
    </source>
</evidence>
<proteinExistence type="predicted"/>
<keyword evidence="12" id="KW-1185">Reference proteome</keyword>
<evidence type="ECO:0000256" key="1">
    <source>
        <dbReference type="ARBA" id="ARBA00004123"/>
    </source>
</evidence>
<dbReference type="SUPFAM" id="SSF46785">
    <property type="entry name" value="Winged helix' DNA-binding domain"/>
    <property type="match status" value="1"/>
</dbReference>
<reference evidence="11" key="2">
    <citation type="submission" date="2024-08" db="UniProtKB">
        <authorList>
            <consortium name="EnsemblMetazoa"/>
        </authorList>
    </citation>
    <scope>IDENTIFICATION</scope>
</reference>
<gene>
    <name evidence="11" type="primary">109533301</name>
    <name evidence="10" type="ORF">D910_03957</name>
    <name evidence="9" type="ORF">YQE_02832</name>
</gene>
<evidence type="ECO:0000313" key="9">
    <source>
        <dbReference type="EMBL" id="ENN80746.1"/>
    </source>
</evidence>
<keyword evidence="3 7" id="KW-0238">DNA-binding</keyword>
<evidence type="ECO:0000256" key="4">
    <source>
        <dbReference type="ARBA" id="ARBA00023163"/>
    </source>
</evidence>
<dbReference type="EMBL" id="KB740396">
    <property type="protein sequence ID" value="ENN80746.1"/>
    <property type="molecule type" value="Genomic_DNA"/>
</dbReference>
<evidence type="ECO:0000256" key="2">
    <source>
        <dbReference type="ARBA" id="ARBA00023015"/>
    </source>
</evidence>
<dbReference type="PRINTS" id="PR00053">
    <property type="entry name" value="FORKHEAD"/>
</dbReference>
<sequence>MPRPSRESYGDQKPPYSYISLTAMAIWNSPEKMLPLSEIYKFITDRFPYYRKNTQRWQNSLRHNLSFNDCFIKIPRQPDRPGKGAYWALHPAAFDMFVNGSLLRRRKRFKLLKSDKEILENELAALTNINRLFFTPPTNPADIINPAAALVQPMVPTLVEPPSPTLTKTPPEQTTIIRPKRSFTIESLISPDKPAPVVPSTTHHLIPHMHPWMLSSCYDLSAYAAPMLLQGAPPHTFDYGLTSNSEELFRVSQL</sequence>
<dbReference type="InterPro" id="IPR036388">
    <property type="entry name" value="WH-like_DNA-bd_sf"/>
</dbReference>
<organism evidence="9">
    <name type="scientific">Dendroctonus ponderosae</name>
    <name type="common">Mountain pine beetle</name>
    <dbReference type="NCBI Taxonomy" id="77166"/>
    <lineage>
        <taxon>Eukaryota</taxon>
        <taxon>Metazoa</taxon>
        <taxon>Ecdysozoa</taxon>
        <taxon>Arthropoda</taxon>
        <taxon>Hexapoda</taxon>
        <taxon>Insecta</taxon>
        <taxon>Pterygota</taxon>
        <taxon>Neoptera</taxon>
        <taxon>Endopterygota</taxon>
        <taxon>Coleoptera</taxon>
        <taxon>Polyphaga</taxon>
        <taxon>Cucujiformia</taxon>
        <taxon>Curculionidae</taxon>
        <taxon>Scolytinae</taxon>
        <taxon>Dendroctonus</taxon>
    </lineage>
</organism>